<protein>
    <submittedName>
        <fullName evidence="2">Uncharacterized protein</fullName>
    </submittedName>
</protein>
<dbReference type="AlphaFoldDB" id="A0AAV4CIG2"/>
<gene>
    <name evidence="2" type="ORF">PoB_005810000</name>
</gene>
<dbReference type="Proteomes" id="UP000735302">
    <property type="component" value="Unassembled WGS sequence"/>
</dbReference>
<evidence type="ECO:0000256" key="1">
    <source>
        <dbReference type="SAM" id="MobiDB-lite"/>
    </source>
</evidence>
<name>A0AAV4CIG2_9GAST</name>
<feature type="region of interest" description="Disordered" evidence="1">
    <location>
        <begin position="1"/>
        <end position="32"/>
    </location>
</feature>
<sequence>MAVDEAMDVNVDSDTEYGDVDGYSVPPAVPELTGCDSDGEDCIGTPANDLPGNQLKAACTVTARSSAACEYLSIAQERIRTLEEEESNSDSSKKEEERQAAHLAAGRS</sequence>
<evidence type="ECO:0000313" key="3">
    <source>
        <dbReference type="Proteomes" id="UP000735302"/>
    </source>
</evidence>
<feature type="compositionally biased region" description="Basic and acidic residues" evidence="1">
    <location>
        <begin position="91"/>
        <end position="100"/>
    </location>
</feature>
<proteinExistence type="predicted"/>
<feature type="region of interest" description="Disordered" evidence="1">
    <location>
        <begin position="82"/>
        <end position="108"/>
    </location>
</feature>
<accession>A0AAV4CIG2</accession>
<evidence type="ECO:0000313" key="2">
    <source>
        <dbReference type="EMBL" id="GFO31595.1"/>
    </source>
</evidence>
<feature type="compositionally biased region" description="Acidic residues" evidence="1">
    <location>
        <begin position="1"/>
        <end position="19"/>
    </location>
</feature>
<reference evidence="2 3" key="1">
    <citation type="journal article" date="2021" name="Elife">
        <title>Chloroplast acquisition without the gene transfer in kleptoplastic sea slugs, Plakobranchus ocellatus.</title>
        <authorList>
            <person name="Maeda T."/>
            <person name="Takahashi S."/>
            <person name="Yoshida T."/>
            <person name="Shimamura S."/>
            <person name="Takaki Y."/>
            <person name="Nagai Y."/>
            <person name="Toyoda A."/>
            <person name="Suzuki Y."/>
            <person name="Arimoto A."/>
            <person name="Ishii H."/>
            <person name="Satoh N."/>
            <person name="Nishiyama T."/>
            <person name="Hasebe M."/>
            <person name="Maruyama T."/>
            <person name="Minagawa J."/>
            <person name="Obokata J."/>
            <person name="Shigenobu S."/>
        </authorList>
    </citation>
    <scope>NUCLEOTIDE SEQUENCE [LARGE SCALE GENOMIC DNA]</scope>
</reference>
<comment type="caution">
    <text evidence="2">The sequence shown here is derived from an EMBL/GenBank/DDBJ whole genome shotgun (WGS) entry which is preliminary data.</text>
</comment>
<dbReference type="EMBL" id="BLXT01006411">
    <property type="protein sequence ID" value="GFO31595.1"/>
    <property type="molecule type" value="Genomic_DNA"/>
</dbReference>
<keyword evidence="3" id="KW-1185">Reference proteome</keyword>
<organism evidence="2 3">
    <name type="scientific">Plakobranchus ocellatus</name>
    <dbReference type="NCBI Taxonomy" id="259542"/>
    <lineage>
        <taxon>Eukaryota</taxon>
        <taxon>Metazoa</taxon>
        <taxon>Spiralia</taxon>
        <taxon>Lophotrochozoa</taxon>
        <taxon>Mollusca</taxon>
        <taxon>Gastropoda</taxon>
        <taxon>Heterobranchia</taxon>
        <taxon>Euthyneura</taxon>
        <taxon>Panpulmonata</taxon>
        <taxon>Sacoglossa</taxon>
        <taxon>Placobranchoidea</taxon>
        <taxon>Plakobranchidae</taxon>
        <taxon>Plakobranchus</taxon>
    </lineage>
</organism>